<keyword evidence="5" id="KW-1185">Reference proteome</keyword>
<feature type="transmembrane region" description="Helical" evidence="2">
    <location>
        <begin position="79"/>
        <end position="96"/>
    </location>
</feature>
<dbReference type="GeneID" id="30206392"/>
<evidence type="ECO:0000256" key="2">
    <source>
        <dbReference type="SAM" id="Phobius"/>
    </source>
</evidence>
<reference evidence="3" key="1">
    <citation type="submission" date="2013-07" db="EMBL/GenBank/DDBJ databases">
        <title>The Genome Sequence of Cryptococcus bestiolae CBS10118.</title>
        <authorList>
            <consortium name="The Broad Institute Genome Sequencing Platform"/>
            <person name="Cuomo C."/>
            <person name="Litvintseva A."/>
            <person name="Chen Y."/>
            <person name="Heitman J."/>
            <person name="Sun S."/>
            <person name="Springer D."/>
            <person name="Dromer F."/>
            <person name="Young S.K."/>
            <person name="Zeng Q."/>
            <person name="Gargeya S."/>
            <person name="Fitzgerald M."/>
            <person name="Abouelleil A."/>
            <person name="Alvarado L."/>
            <person name="Berlin A.M."/>
            <person name="Chapman S.B."/>
            <person name="Dewar J."/>
            <person name="Goldberg J."/>
            <person name="Griggs A."/>
            <person name="Gujja S."/>
            <person name="Hansen M."/>
            <person name="Howarth C."/>
            <person name="Imamovic A."/>
            <person name="Larimer J."/>
            <person name="McCowan C."/>
            <person name="Murphy C."/>
            <person name="Pearson M."/>
            <person name="Priest M."/>
            <person name="Roberts A."/>
            <person name="Saif S."/>
            <person name="Shea T."/>
            <person name="Sykes S."/>
            <person name="Wortman J."/>
            <person name="Nusbaum C."/>
            <person name="Birren B."/>
        </authorList>
    </citation>
    <scope>NUCLEOTIDE SEQUENCE [LARGE SCALE GENOMIC DNA]</scope>
    <source>
        <strain evidence="3">CBS 10118</strain>
    </source>
</reference>
<reference evidence="4" key="2">
    <citation type="submission" date="2013-07" db="EMBL/GenBank/DDBJ databases">
        <authorList>
            <consortium name="The Broad Institute Genome Sequencing Platform"/>
            <person name="Cuomo C."/>
            <person name="Litvintseva A."/>
            <person name="Chen Y."/>
            <person name="Heitman J."/>
            <person name="Sun S."/>
            <person name="Springer D."/>
            <person name="Dromer F."/>
            <person name="Young S.K."/>
            <person name="Zeng Q."/>
            <person name="Gargeya S."/>
            <person name="Fitzgerald M."/>
            <person name="Abouelleil A."/>
            <person name="Alvarado L."/>
            <person name="Berlin A.M."/>
            <person name="Chapman S.B."/>
            <person name="Dewar J."/>
            <person name="Goldberg J."/>
            <person name="Griggs A."/>
            <person name="Gujja S."/>
            <person name="Hansen M."/>
            <person name="Howarth C."/>
            <person name="Imamovic A."/>
            <person name="Larimer J."/>
            <person name="McCowan C."/>
            <person name="Murphy C."/>
            <person name="Pearson M."/>
            <person name="Priest M."/>
            <person name="Roberts A."/>
            <person name="Saif S."/>
            <person name="Shea T."/>
            <person name="Sykes S."/>
            <person name="Wortman J."/>
            <person name="Nusbaum C."/>
            <person name="Birren B."/>
        </authorList>
    </citation>
    <scope>NUCLEOTIDE SEQUENCE</scope>
    <source>
        <strain evidence="4">CBS 10118</strain>
    </source>
</reference>
<organism evidence="3">
    <name type="scientific">Kwoniella bestiolae CBS 10118</name>
    <dbReference type="NCBI Taxonomy" id="1296100"/>
    <lineage>
        <taxon>Eukaryota</taxon>
        <taxon>Fungi</taxon>
        <taxon>Dikarya</taxon>
        <taxon>Basidiomycota</taxon>
        <taxon>Agaricomycotina</taxon>
        <taxon>Tremellomycetes</taxon>
        <taxon>Tremellales</taxon>
        <taxon>Cryptococcaceae</taxon>
        <taxon>Kwoniella</taxon>
    </lineage>
</organism>
<accession>A0A1B9G810</accession>
<dbReference type="AlphaFoldDB" id="A0A1B9G810"/>
<gene>
    <name evidence="3" type="ORF">I302_01993</name>
    <name evidence="4" type="ORF">I302_103294</name>
</gene>
<feature type="compositionally biased region" description="Polar residues" evidence="1">
    <location>
        <begin position="160"/>
        <end position="171"/>
    </location>
</feature>
<feature type="compositionally biased region" description="Polar residues" evidence="1">
    <location>
        <begin position="214"/>
        <end position="223"/>
    </location>
</feature>
<feature type="region of interest" description="Disordered" evidence="1">
    <location>
        <begin position="160"/>
        <end position="179"/>
    </location>
</feature>
<feature type="region of interest" description="Disordered" evidence="1">
    <location>
        <begin position="210"/>
        <end position="243"/>
    </location>
</feature>
<reference evidence="3" key="3">
    <citation type="submission" date="2014-01" db="EMBL/GenBank/DDBJ databases">
        <title>Evolution of pathogenesis and genome organization in the Tremellales.</title>
        <authorList>
            <person name="Cuomo C."/>
            <person name="Litvintseva A."/>
            <person name="Heitman J."/>
            <person name="Chen Y."/>
            <person name="Sun S."/>
            <person name="Springer D."/>
            <person name="Dromer F."/>
            <person name="Young S."/>
            <person name="Zeng Q."/>
            <person name="Chapman S."/>
            <person name="Gujja S."/>
            <person name="Saif S."/>
            <person name="Birren B."/>
        </authorList>
    </citation>
    <scope>NUCLEOTIDE SEQUENCE</scope>
    <source>
        <strain evidence="3">CBS 10118</strain>
    </source>
</reference>
<evidence type="ECO:0000313" key="5">
    <source>
        <dbReference type="Proteomes" id="UP000092730"/>
    </source>
</evidence>
<evidence type="ECO:0000313" key="3">
    <source>
        <dbReference type="EMBL" id="OCF27158.1"/>
    </source>
</evidence>
<keyword evidence="2" id="KW-0812">Transmembrane</keyword>
<dbReference type="EMBL" id="KI894019">
    <property type="protein sequence ID" value="OCF27158.1"/>
    <property type="molecule type" value="Genomic_DNA"/>
</dbReference>
<keyword evidence="2" id="KW-1133">Transmembrane helix</keyword>
<proteinExistence type="predicted"/>
<dbReference type="Proteomes" id="UP000092730">
    <property type="component" value="Chromosome 2"/>
</dbReference>
<dbReference type="RefSeq" id="XP_019048228.1">
    <property type="nucleotide sequence ID" value="XM_019188666.1"/>
</dbReference>
<evidence type="ECO:0000313" key="4">
    <source>
        <dbReference type="EMBL" id="WVW81303.1"/>
    </source>
</evidence>
<evidence type="ECO:0000256" key="1">
    <source>
        <dbReference type="SAM" id="MobiDB-lite"/>
    </source>
</evidence>
<protein>
    <submittedName>
        <fullName evidence="3">Uncharacterized protein</fullName>
    </submittedName>
</protein>
<dbReference type="VEuPathDB" id="FungiDB:I302_01993"/>
<sequence>MLPTQPSNHWWGHHHVDYQHRFGWPAPPAEAGAAAGAVEGAAAAAGAGAGGVPPRGPWGYHHYYDGYGRYGRRWGRRPGGRLVFLLIGIGGTAWYFKSKEYRREYERRMIEGSSPSSSPSHNAGPGGWGGHCRWSQQRYQSPPPPPVDHTTYTNTAIEQPTIPTSFPSQSQETEEVSNRPAWGWKNWKERKAAREEAWKAAREKYFQRLEGGPQSPQAVQSVPSEKAKAQDSEVSYPVNQQWQGGEELGDMKRLREIVEKLWEERKGEKIGQESANDKAKEYAREKLDKLSAALDTLRESLKKDAESKTKEADRKWV</sequence>
<feature type="region of interest" description="Disordered" evidence="1">
    <location>
        <begin position="110"/>
        <end position="152"/>
    </location>
</feature>
<dbReference type="KEGG" id="kbi:30206392"/>
<keyword evidence="2" id="KW-0472">Membrane</keyword>
<reference evidence="4" key="4">
    <citation type="submission" date="2024-02" db="EMBL/GenBank/DDBJ databases">
        <title>Comparative genomics of Cryptococcus and Kwoniella reveals pathogenesis evolution and contrasting modes of karyotype evolution via chromosome fusion or intercentromeric recombination.</title>
        <authorList>
            <person name="Coelho M.A."/>
            <person name="David-Palma M."/>
            <person name="Shea T."/>
            <person name="Bowers K."/>
            <person name="McGinley-Smith S."/>
            <person name="Mohammad A.W."/>
            <person name="Gnirke A."/>
            <person name="Yurkov A.M."/>
            <person name="Nowrousian M."/>
            <person name="Sun S."/>
            <person name="Cuomo C.A."/>
            <person name="Heitman J."/>
        </authorList>
    </citation>
    <scope>NUCLEOTIDE SEQUENCE</scope>
    <source>
        <strain evidence="4">CBS 10118</strain>
    </source>
</reference>
<dbReference type="EMBL" id="CP144542">
    <property type="protein sequence ID" value="WVW81303.1"/>
    <property type="molecule type" value="Genomic_DNA"/>
</dbReference>
<dbReference type="OrthoDB" id="2565339at2759"/>
<name>A0A1B9G810_9TREE</name>